<dbReference type="EMBL" id="JZIW01000010">
    <property type="protein sequence ID" value="KOO70075.1"/>
    <property type="molecule type" value="Genomic_DNA"/>
</dbReference>
<protein>
    <recommendedName>
        <fullName evidence="3">DUF1801 domain-containing protein</fullName>
    </recommendedName>
</protein>
<gene>
    <name evidence="1" type="ORF">VL23_20530</name>
</gene>
<proteinExistence type="predicted"/>
<dbReference type="Proteomes" id="UP000037632">
    <property type="component" value="Unassembled WGS sequence"/>
</dbReference>
<accession>A0AB34TC39</accession>
<comment type="caution">
    <text evidence="1">The sequence shown here is derived from an EMBL/GenBank/DDBJ whole genome shotgun (WGS) entry which is preliminary data.</text>
</comment>
<dbReference type="AlphaFoldDB" id="A0AB34TC39"/>
<name>A0AB34TC39_STEMA</name>
<evidence type="ECO:0000313" key="1">
    <source>
        <dbReference type="EMBL" id="KOO70075.1"/>
    </source>
</evidence>
<organism evidence="1 2">
    <name type="scientific">Stenotrophomonas maltophilia</name>
    <name type="common">Pseudomonas maltophilia</name>
    <name type="synonym">Xanthomonas maltophilia</name>
    <dbReference type="NCBI Taxonomy" id="40324"/>
    <lineage>
        <taxon>Bacteria</taxon>
        <taxon>Pseudomonadati</taxon>
        <taxon>Pseudomonadota</taxon>
        <taxon>Gammaproteobacteria</taxon>
        <taxon>Lysobacterales</taxon>
        <taxon>Lysobacteraceae</taxon>
        <taxon>Stenotrophomonas</taxon>
        <taxon>Stenotrophomonas maltophilia group</taxon>
    </lineage>
</organism>
<reference evidence="1 2" key="1">
    <citation type="journal article" date="2015" name="Antimicrob. Agents Chemother.">
        <title>Whole-Genome Sequencing Identifies Emergence of a Quinolone Resistance Mutation in a Case of Stenotrophomonas maltophilia Bacteremia.</title>
        <authorList>
            <person name="Pak T.R."/>
            <person name="Altman D.R."/>
            <person name="Attie O."/>
            <person name="Sebra R."/>
            <person name="Hamula C.L."/>
            <person name="Lewis M."/>
            <person name="Deikus G."/>
            <person name="Newman L.C."/>
            <person name="Fang G."/>
            <person name="Hand J."/>
            <person name="Papel G."/>
            <person name="Wallach F."/>
            <person name="Schadt E.E."/>
            <person name="Huprikar S."/>
            <person name="van Bakel H."/>
            <person name="Kasarskis A."/>
            <person name="Bashir A."/>
        </authorList>
    </citation>
    <scope>NUCLEOTIDE SEQUENCE [LARGE SCALE GENOMIC DNA]</scope>
    <source>
        <strain evidence="1 2">ISMMS6</strain>
    </source>
</reference>
<evidence type="ECO:0000313" key="2">
    <source>
        <dbReference type="Proteomes" id="UP000037632"/>
    </source>
</evidence>
<evidence type="ECO:0008006" key="3">
    <source>
        <dbReference type="Google" id="ProtNLM"/>
    </source>
</evidence>
<sequence>MTAPVDFTAKCFGANLRLTRDSDSSWRISLYTFVGKNKTLRNIAFACTHPGKVPRVVPPDADADTPAALWLGSAAFDLPDTLAPKIQAFLAEHAKGGAA</sequence>
<dbReference type="RefSeq" id="WP_053463342.1">
    <property type="nucleotide sequence ID" value="NZ_JZIW01000010.1"/>
</dbReference>